<feature type="transmembrane region" description="Helical" evidence="1">
    <location>
        <begin position="170"/>
        <end position="188"/>
    </location>
</feature>
<evidence type="ECO:0000313" key="2">
    <source>
        <dbReference type="EMBL" id="MDI1493475.1"/>
    </source>
</evidence>
<dbReference type="AlphaFoldDB" id="A0AA43R064"/>
<keyword evidence="3" id="KW-1185">Reference proteome</keyword>
<organism evidence="2 3">
    <name type="scientific">Ramalina farinacea</name>
    <dbReference type="NCBI Taxonomy" id="258253"/>
    <lineage>
        <taxon>Eukaryota</taxon>
        <taxon>Fungi</taxon>
        <taxon>Dikarya</taxon>
        <taxon>Ascomycota</taxon>
        <taxon>Pezizomycotina</taxon>
        <taxon>Lecanoromycetes</taxon>
        <taxon>OSLEUM clade</taxon>
        <taxon>Lecanoromycetidae</taxon>
        <taxon>Lecanorales</taxon>
        <taxon>Lecanorineae</taxon>
        <taxon>Ramalinaceae</taxon>
        <taxon>Ramalina</taxon>
    </lineage>
</organism>
<gene>
    <name evidence="2" type="ORF">OHK93_005265</name>
</gene>
<dbReference type="GO" id="GO:0016020">
    <property type="term" value="C:membrane"/>
    <property type="evidence" value="ECO:0007669"/>
    <property type="project" value="InterPro"/>
</dbReference>
<proteinExistence type="predicted"/>
<feature type="transmembrane region" description="Helical" evidence="1">
    <location>
        <begin position="12"/>
        <end position="34"/>
    </location>
</feature>
<reference evidence="2" key="1">
    <citation type="journal article" date="2023" name="Genome Biol. Evol.">
        <title>First Whole Genome Sequence and Flow Cytometry Genome Size Data for the Lichen-Forming Fungus Ramalina farinacea (Ascomycota).</title>
        <authorList>
            <person name="Llewellyn T."/>
            <person name="Mian S."/>
            <person name="Hill R."/>
            <person name="Leitch I.J."/>
            <person name="Gaya E."/>
        </authorList>
    </citation>
    <scope>NUCLEOTIDE SEQUENCE</scope>
    <source>
        <strain evidence="2">LIQ254RAFAR</strain>
    </source>
</reference>
<feature type="transmembrane region" description="Helical" evidence="1">
    <location>
        <begin position="126"/>
        <end position="149"/>
    </location>
</feature>
<dbReference type="Pfam" id="PF12351">
    <property type="entry name" value="Fig1"/>
    <property type="match status" value="1"/>
</dbReference>
<keyword evidence="1" id="KW-0472">Membrane</keyword>
<comment type="caution">
    <text evidence="2">The sequence shown here is derived from an EMBL/GenBank/DDBJ whole genome shotgun (WGS) entry which is preliminary data.</text>
</comment>
<sequence>MGLFSRSRTPGIHFRLIIYVLSIPILIFYVLAIVGSVSNSPGIPNIFVASLSDSGDNAGPDSGFTVHVGYFGLSQHLTCVASIGAGVDHVIASIANDSNATSSSILTDSTNKALIEIALTIQSKTIYWVLIVAGLALLLAFLVLLLLQLHLKRAQPKPNAARKKLIFKRLLLTCAWVSTALVFAAALSTTQTAANLRHTVAPGVNADQHVSQSFVSDTLVIEPGVVLQTLQWLAFSFPLFFCTGVSSVFMSAGGGGPNVEGSAPVGMKQNISSEPW</sequence>
<dbReference type="InterPro" id="IPR033481">
    <property type="entry name" value="Dni1/Fig1"/>
</dbReference>
<keyword evidence="1" id="KW-0812">Transmembrane</keyword>
<keyword evidence="1" id="KW-1133">Transmembrane helix</keyword>
<evidence type="ECO:0000313" key="3">
    <source>
        <dbReference type="Proteomes" id="UP001161017"/>
    </source>
</evidence>
<accession>A0AA43R064</accession>
<dbReference type="EMBL" id="JAPUFD010000027">
    <property type="protein sequence ID" value="MDI1493475.1"/>
    <property type="molecule type" value="Genomic_DNA"/>
</dbReference>
<name>A0AA43R064_9LECA</name>
<evidence type="ECO:0000256" key="1">
    <source>
        <dbReference type="SAM" id="Phobius"/>
    </source>
</evidence>
<protein>
    <submittedName>
        <fullName evidence="2">Uncharacterized protein</fullName>
    </submittedName>
</protein>
<dbReference type="Proteomes" id="UP001161017">
    <property type="component" value="Unassembled WGS sequence"/>
</dbReference>